<dbReference type="EMBL" id="BMFT01000001">
    <property type="protein sequence ID" value="GGH11040.1"/>
    <property type="molecule type" value="Genomic_DNA"/>
</dbReference>
<name>A0ABQ1Y3J5_9BACL</name>
<evidence type="ECO:0000313" key="2">
    <source>
        <dbReference type="Proteomes" id="UP000659344"/>
    </source>
</evidence>
<evidence type="ECO:0000313" key="1">
    <source>
        <dbReference type="EMBL" id="GGH11040.1"/>
    </source>
</evidence>
<gene>
    <name evidence="1" type="ORF">GCM10008013_02700</name>
</gene>
<dbReference type="Pfam" id="PF06013">
    <property type="entry name" value="WXG100"/>
    <property type="match status" value="1"/>
</dbReference>
<evidence type="ECO:0008006" key="3">
    <source>
        <dbReference type="Google" id="ProtNLM"/>
    </source>
</evidence>
<keyword evidence="2" id="KW-1185">Reference proteome</keyword>
<dbReference type="InterPro" id="IPR036689">
    <property type="entry name" value="ESAT-6-like_sf"/>
</dbReference>
<organism evidence="1 2">
    <name type="scientific">Paenibacillus segetis</name>
    <dbReference type="NCBI Taxonomy" id="1325360"/>
    <lineage>
        <taxon>Bacteria</taxon>
        <taxon>Bacillati</taxon>
        <taxon>Bacillota</taxon>
        <taxon>Bacilli</taxon>
        <taxon>Bacillales</taxon>
        <taxon>Paenibacillaceae</taxon>
        <taxon>Paenibacillus</taxon>
    </lineage>
</organism>
<dbReference type="Gene3D" id="1.10.287.1060">
    <property type="entry name" value="ESAT-6-like"/>
    <property type="match status" value="1"/>
</dbReference>
<accession>A0ABQ1Y3J5</accession>
<dbReference type="Proteomes" id="UP000659344">
    <property type="component" value="Unassembled WGS sequence"/>
</dbReference>
<dbReference type="InterPro" id="IPR010310">
    <property type="entry name" value="T7SS_ESAT-6-like"/>
</dbReference>
<proteinExistence type="predicted"/>
<dbReference type="SUPFAM" id="SSF140453">
    <property type="entry name" value="EsxAB dimer-like"/>
    <property type="match status" value="1"/>
</dbReference>
<comment type="caution">
    <text evidence="1">The sequence shown here is derived from an EMBL/GenBank/DDBJ whole genome shotgun (WGS) entry which is preliminary data.</text>
</comment>
<sequence>MPTPMEIKSMARKVSEMKVSFSTEISRCHGQVDNSSTWWQGDAGKSFRSGYVGLRTETKSLINKMDKLYSLTQSLSDKVQQADDVRKAEAAAAARAAAEQQRLSNSIK</sequence>
<reference evidence="2" key="1">
    <citation type="journal article" date="2019" name="Int. J. Syst. Evol. Microbiol.">
        <title>The Global Catalogue of Microorganisms (GCM) 10K type strain sequencing project: providing services to taxonomists for standard genome sequencing and annotation.</title>
        <authorList>
            <consortium name="The Broad Institute Genomics Platform"/>
            <consortium name="The Broad Institute Genome Sequencing Center for Infectious Disease"/>
            <person name="Wu L."/>
            <person name="Ma J."/>
        </authorList>
    </citation>
    <scope>NUCLEOTIDE SEQUENCE [LARGE SCALE GENOMIC DNA]</scope>
    <source>
        <strain evidence="2">CGMCC 1.12769</strain>
    </source>
</reference>
<protein>
    <recommendedName>
        <fullName evidence="3">WXG100 family type VII secretion target</fullName>
    </recommendedName>
</protein>